<accession>A0A0Q3I0F2</accession>
<evidence type="ECO:0008006" key="3">
    <source>
        <dbReference type="Google" id="ProtNLM"/>
    </source>
</evidence>
<name>A0A0Q3I0F2_9HYPH</name>
<keyword evidence="2" id="KW-1185">Reference proteome</keyword>
<evidence type="ECO:0000313" key="1">
    <source>
        <dbReference type="EMBL" id="KQK28440.1"/>
    </source>
</evidence>
<dbReference type="RefSeq" id="WP_055730212.1">
    <property type="nucleotide sequence ID" value="NZ_LMAR01000071.1"/>
</dbReference>
<protein>
    <recommendedName>
        <fullName evidence="3">Dinitrogenase iron-molybdenum cofactor biosynthesis domain-containing protein</fullName>
    </recommendedName>
</protein>
<dbReference type="EMBL" id="LMAR01000071">
    <property type="protein sequence ID" value="KQK28440.1"/>
    <property type="molecule type" value="Genomic_DNA"/>
</dbReference>
<dbReference type="InterPro" id="IPR036105">
    <property type="entry name" value="DiNase_FeMo-co_biosyn_sf"/>
</dbReference>
<dbReference type="Proteomes" id="UP000051562">
    <property type="component" value="Unassembled WGS sequence"/>
</dbReference>
<comment type="caution">
    <text evidence="1">The sequence shown here is derived from an EMBL/GenBank/DDBJ whole genome shotgun (WGS) entry which is preliminary data.</text>
</comment>
<dbReference type="AlphaFoldDB" id="A0A0Q3I0F2"/>
<evidence type="ECO:0000313" key="2">
    <source>
        <dbReference type="Proteomes" id="UP000051562"/>
    </source>
</evidence>
<reference evidence="1 2" key="1">
    <citation type="submission" date="2015-10" db="EMBL/GenBank/DDBJ databases">
        <title>Draft genome of Bosea thiooxidans.</title>
        <authorList>
            <person name="Wang X."/>
        </authorList>
    </citation>
    <scope>NUCLEOTIDE SEQUENCE [LARGE SCALE GENOMIC DNA]</scope>
    <source>
        <strain evidence="1 2">CGMCC 9174</strain>
    </source>
</reference>
<organism evidence="1 2">
    <name type="scientific">Bosea thiooxidans</name>
    <dbReference type="NCBI Taxonomy" id="53254"/>
    <lineage>
        <taxon>Bacteria</taxon>
        <taxon>Pseudomonadati</taxon>
        <taxon>Pseudomonadota</taxon>
        <taxon>Alphaproteobacteria</taxon>
        <taxon>Hyphomicrobiales</taxon>
        <taxon>Boseaceae</taxon>
        <taxon>Bosea</taxon>
    </lineage>
</organism>
<gene>
    <name evidence="1" type="ORF">ARD30_21680</name>
</gene>
<dbReference type="SUPFAM" id="SSF53146">
    <property type="entry name" value="Nitrogenase accessory factor-like"/>
    <property type="match status" value="1"/>
</dbReference>
<sequence length="100" mass="10927">MLVARGRRKAMLSPFFAKCDGVLLIDPGEAQKHQFRANRERTGEATCDLVLATGITKLICGFIDEADRSRLSAHGVDIRLGSCSRPVTVLAREFNALPKA</sequence>
<proteinExistence type="predicted"/>